<sequence>MKIKSSKFLHEFYEAYASCAYHGEQRSFFRDKEGLCGNLRRWVFRNEPSGEPYNEHLDNIAIDLHCEMAVQFVSAGLYDKIPFDSGIAAFILSEKKSENQLRRNWVVSRINDGVL</sequence>
<dbReference type="Proteomes" id="UP000326781">
    <property type="component" value="Segment"/>
</dbReference>
<reference evidence="1 2" key="1">
    <citation type="submission" date="2019-08" db="EMBL/GenBank/DDBJ databases">
        <title>Six bacteriophages against potato bacterial diseases.</title>
        <authorList>
            <person name="Zhang X."/>
            <person name="Kering K."/>
        </authorList>
    </citation>
    <scope>NUCLEOTIDE SEQUENCE [LARGE SCALE GENOMIC DNA]</scope>
</reference>
<name>A0A5P8D4B7_9CAUD</name>
<dbReference type="EMBL" id="MN270891">
    <property type="protein sequence ID" value="QFP93908.1"/>
    <property type="molecule type" value="Genomic_DNA"/>
</dbReference>
<proteinExistence type="predicted"/>
<keyword evidence="2" id="KW-1185">Reference proteome</keyword>
<organism evidence="1 2">
    <name type="scientific">Pectobacterium phage Wc4</name>
    <dbReference type="NCBI Taxonomy" id="2652428"/>
    <lineage>
        <taxon>Viruses</taxon>
        <taxon>Duplodnaviria</taxon>
        <taxon>Heunggongvirae</taxon>
        <taxon>Uroviricota</taxon>
        <taxon>Caudoviricetes</taxon>
        <taxon>Andersonviridae</taxon>
        <taxon>Andersonviridae incertae sedis</taxon>
        <taxon>Arnovirus</taxon>
        <taxon>Arnovirus Wc4</taxon>
    </lineage>
</organism>
<evidence type="ECO:0000313" key="1">
    <source>
        <dbReference type="EMBL" id="QFP93908.1"/>
    </source>
</evidence>
<evidence type="ECO:0000313" key="2">
    <source>
        <dbReference type="Proteomes" id="UP000326781"/>
    </source>
</evidence>
<protein>
    <submittedName>
        <fullName evidence="1">Uncharacterized protein</fullName>
    </submittedName>
</protein>
<accession>A0A5P8D4B7</accession>